<comment type="caution">
    <text evidence="3">The sequence shown here is derived from an EMBL/GenBank/DDBJ whole genome shotgun (WGS) entry which is preliminary data.</text>
</comment>
<accession>A0A252CAY7</accession>
<dbReference type="GO" id="GO:0016829">
    <property type="term" value="F:lyase activity"/>
    <property type="evidence" value="ECO:0007669"/>
    <property type="project" value="UniProtKB-KW"/>
</dbReference>
<evidence type="ECO:0000256" key="1">
    <source>
        <dbReference type="ARBA" id="ARBA00009174"/>
    </source>
</evidence>
<dbReference type="EMBL" id="MUIZ01000007">
    <property type="protein sequence ID" value="OUK03751.1"/>
    <property type="molecule type" value="Genomic_DNA"/>
</dbReference>
<dbReference type="RefSeq" id="WP_086583216.1">
    <property type="nucleotide sequence ID" value="NZ_CP127854.1"/>
</dbReference>
<dbReference type="InterPro" id="IPR013114">
    <property type="entry name" value="FabA_FabZ"/>
</dbReference>
<protein>
    <submittedName>
        <fullName evidence="3">Beta-hydroxyacyl-ACP dehydratase</fullName>
    </submittedName>
</protein>
<gene>
    <name evidence="3" type="ORF">BZZ03_10195</name>
</gene>
<organism evidence="3 4">
    <name type="scientific">Lactococcus petauri</name>
    <dbReference type="NCBI Taxonomy" id="1940789"/>
    <lineage>
        <taxon>Bacteria</taxon>
        <taxon>Bacillati</taxon>
        <taxon>Bacillota</taxon>
        <taxon>Bacilli</taxon>
        <taxon>Lactobacillales</taxon>
        <taxon>Streptococcaceae</taxon>
        <taxon>Lactococcus</taxon>
    </lineage>
</organism>
<evidence type="ECO:0000313" key="4">
    <source>
        <dbReference type="Proteomes" id="UP000194606"/>
    </source>
</evidence>
<name>A0A252CAY7_9LACT</name>
<dbReference type="SUPFAM" id="SSF54637">
    <property type="entry name" value="Thioesterase/thiol ester dehydrase-isomerase"/>
    <property type="match status" value="1"/>
</dbReference>
<dbReference type="Proteomes" id="UP000194606">
    <property type="component" value="Unassembled WGS sequence"/>
</dbReference>
<keyword evidence="2" id="KW-0456">Lyase</keyword>
<dbReference type="InterPro" id="IPR029069">
    <property type="entry name" value="HotDog_dom_sf"/>
</dbReference>
<dbReference type="PANTHER" id="PTHR30272:SF1">
    <property type="entry name" value="3-HYDROXYACYL-[ACYL-CARRIER-PROTEIN] DEHYDRATASE"/>
    <property type="match status" value="1"/>
</dbReference>
<evidence type="ECO:0000256" key="2">
    <source>
        <dbReference type="ARBA" id="ARBA00023239"/>
    </source>
</evidence>
<reference evidence="3 4" key="1">
    <citation type="submission" date="2017-02" db="EMBL/GenBank/DDBJ databases">
        <authorList>
            <person name="Peterson S.W."/>
        </authorList>
    </citation>
    <scope>NUCLEOTIDE SEQUENCE [LARGE SCALE GENOMIC DNA]</scope>
    <source>
        <strain evidence="3">159469</strain>
    </source>
</reference>
<dbReference type="Gene3D" id="3.10.129.10">
    <property type="entry name" value="Hotdog Thioesterase"/>
    <property type="match status" value="1"/>
</dbReference>
<dbReference type="Pfam" id="PF07977">
    <property type="entry name" value="FabA"/>
    <property type="match status" value="1"/>
</dbReference>
<dbReference type="CDD" id="cd01288">
    <property type="entry name" value="FabZ"/>
    <property type="match status" value="1"/>
</dbReference>
<sequence length="160" mass="17858">MEGLNATQIMKLLPHSYPFLLIDTVDVYRKGSIICKKNVTINEPFFQGHFPTEPIMPGVLLVECGAQAAALMYILDGFPEKSINNSNFQDFLFDENLSGKVGYLASIKNFKLKNLVMPGNILSIRCKKLNTLGKLSEVEVKITNELHKEIASGRILVSQK</sequence>
<dbReference type="NCBIfam" id="NF000582">
    <property type="entry name" value="PRK00006.1"/>
    <property type="match status" value="1"/>
</dbReference>
<comment type="similarity">
    <text evidence="1">Belongs to the thioester dehydratase family. FabZ subfamily.</text>
</comment>
<dbReference type="AlphaFoldDB" id="A0A252CAY7"/>
<proteinExistence type="inferred from homology"/>
<dbReference type="PANTHER" id="PTHR30272">
    <property type="entry name" value="3-HYDROXYACYL-[ACYL-CARRIER-PROTEIN] DEHYDRATASE"/>
    <property type="match status" value="1"/>
</dbReference>
<evidence type="ECO:0000313" key="3">
    <source>
        <dbReference type="EMBL" id="OUK03751.1"/>
    </source>
</evidence>